<dbReference type="PANTHER" id="PTHR12161">
    <property type="entry name" value="IST1 FAMILY MEMBER"/>
    <property type="match status" value="1"/>
</dbReference>
<feature type="compositionally biased region" description="Polar residues" evidence="2">
    <location>
        <begin position="853"/>
        <end position="872"/>
    </location>
</feature>
<feature type="compositionally biased region" description="Basic and acidic residues" evidence="2">
    <location>
        <begin position="338"/>
        <end position="348"/>
    </location>
</feature>
<dbReference type="EMBL" id="BFEA01000439">
    <property type="protein sequence ID" value="GBG83428.1"/>
    <property type="molecule type" value="Genomic_DNA"/>
</dbReference>
<dbReference type="STRING" id="69332.A0A388LM83"/>
<evidence type="ECO:0000313" key="3">
    <source>
        <dbReference type="EMBL" id="GBG83428.1"/>
    </source>
</evidence>
<feature type="compositionally biased region" description="Basic and acidic residues" evidence="2">
    <location>
        <begin position="637"/>
        <end position="683"/>
    </location>
</feature>
<feature type="compositionally biased region" description="Basic and acidic residues" evidence="2">
    <location>
        <begin position="495"/>
        <end position="516"/>
    </location>
</feature>
<gene>
    <name evidence="3" type="ORF">CBR_g37141</name>
</gene>
<sequence length="963" mass="104732">MLLSSKFKGSKCKTQLKLCVGRIKLLRNKRGLTVKELRKGIAELLRTNQEAAATIRVEHVFREEAVMDAYDALELFCEQVSVRMHMIEASRECPPDLKEAISSLIFAAPRCPDLPELMQVRSLFASKYGKEFVAAASELMANCEVNRQLIGKLSTHPPSGQFKVDLLKKIAEEYDVSWDPEKLQQSLCGADPDLLKGAQSFLSPFNPPAQGGFPAAADSSRKGGDVTDLGRAATESGTAATEARRSGRGSIFATSFISKPGQQKPGPSQQVNPPGIQVSPPASQGYFPTSPFFPPGSEGFSSSSQLYPPDSVLPTPSARSFSDPEQVASASQSFSPHRLQESLQEKESATGSTTRSQVTSFVSPVIPAPDSMKTVAAESVVEVHRPNVTQWNPIVPFPSPVLPSGGTKQTATSEPKSSNSHLEDLLWMGERRRGFEQHGEGSRSEVPKQQVAAGEVKWGKYLNEDIGRKEGRPPVLEFYREEGRVETSQQMRGQEGSRTDRAGMRQHHGKDDDGVKKGSGQRSESMDGNDDEWRRLLLSKARDWRQEKKVGRGDGESSDEEYTDVTVAAAAAVTAAERAASAARAAARLAFRLGEQSMQEKSTDGRGSERKVVYEEAMSVAPKTAEARRSAGHASLHARDHSHLDQADEIRKGRNELRGCMRHKEEHLVMEHRGQDEVTKDEGTGSSGQHACSQDQQPGNELGGEQAIFRQAGWQARPSHGLVEGTKDQDARAGRGVSPSSQSPTTTRSSLDMNRSVEQDGMPDDLSARTMRQPSPERASGAGIGTENYPPSSTPLPFASPQREGRERAVGISVRTRPTSPYAAMRQPPQGSQEGVDEGILKMFSHGPGKNIASAQQPTDQGMQKTGTQQSADAAKERAELQRPTFRLTHSWDDDDDDDDDDARAGGGKVSATRKKNAEDATEEFDDLDFPPPPTAHAEDASEEFDDLDFPSPPTAPVIFKPS</sequence>
<dbReference type="Pfam" id="PF03398">
    <property type="entry name" value="Ist1"/>
    <property type="match status" value="1"/>
</dbReference>
<feature type="region of interest" description="Disordered" evidence="2">
    <location>
        <begin position="481"/>
        <end position="534"/>
    </location>
</feature>
<feature type="compositionally biased region" description="Low complexity" evidence="2">
    <location>
        <begin position="287"/>
        <end position="304"/>
    </location>
</feature>
<dbReference type="FunFam" id="1.20.1260.60:FF:000003">
    <property type="entry name" value="IST1-like protein isoform A"/>
    <property type="match status" value="1"/>
</dbReference>
<dbReference type="InterPro" id="IPR042277">
    <property type="entry name" value="IST1-like"/>
</dbReference>
<evidence type="ECO:0000313" key="4">
    <source>
        <dbReference type="Proteomes" id="UP000265515"/>
    </source>
</evidence>
<dbReference type="Gramene" id="GBG83428">
    <property type="protein sequence ID" value="GBG83428"/>
    <property type="gene ID" value="CBR_g37141"/>
</dbReference>
<name>A0A388LM83_CHABU</name>
<comment type="similarity">
    <text evidence="1">Belongs to the IST1 family.</text>
</comment>
<evidence type="ECO:0008006" key="5">
    <source>
        <dbReference type="Google" id="ProtNLM"/>
    </source>
</evidence>
<feature type="region of interest" description="Disordered" evidence="2">
    <location>
        <begin position="619"/>
        <end position="963"/>
    </location>
</feature>
<proteinExistence type="inferred from homology"/>
<feature type="region of interest" description="Disordered" evidence="2">
    <location>
        <begin position="399"/>
        <end position="421"/>
    </location>
</feature>
<evidence type="ECO:0000256" key="2">
    <source>
        <dbReference type="SAM" id="MobiDB-lite"/>
    </source>
</evidence>
<feature type="compositionally biased region" description="Low complexity" evidence="2">
    <location>
        <begin position="230"/>
        <end position="241"/>
    </location>
</feature>
<feature type="compositionally biased region" description="Acidic residues" evidence="2">
    <location>
        <begin position="920"/>
        <end position="929"/>
    </location>
</feature>
<reference evidence="3 4" key="1">
    <citation type="journal article" date="2018" name="Cell">
        <title>The Chara Genome: Secondary Complexity and Implications for Plant Terrestrialization.</title>
        <authorList>
            <person name="Nishiyama T."/>
            <person name="Sakayama H."/>
            <person name="Vries J.D."/>
            <person name="Buschmann H."/>
            <person name="Saint-Marcoux D."/>
            <person name="Ullrich K.K."/>
            <person name="Haas F.B."/>
            <person name="Vanderstraeten L."/>
            <person name="Becker D."/>
            <person name="Lang D."/>
            <person name="Vosolsobe S."/>
            <person name="Rombauts S."/>
            <person name="Wilhelmsson P.K.I."/>
            <person name="Janitza P."/>
            <person name="Kern R."/>
            <person name="Heyl A."/>
            <person name="Rumpler F."/>
            <person name="Villalobos L.I.A.C."/>
            <person name="Clay J.M."/>
            <person name="Skokan R."/>
            <person name="Toyoda A."/>
            <person name="Suzuki Y."/>
            <person name="Kagoshima H."/>
            <person name="Schijlen E."/>
            <person name="Tajeshwar N."/>
            <person name="Catarino B."/>
            <person name="Hetherington A.J."/>
            <person name="Saltykova A."/>
            <person name="Bonnot C."/>
            <person name="Breuninger H."/>
            <person name="Symeonidi A."/>
            <person name="Radhakrishnan G.V."/>
            <person name="Van Nieuwerburgh F."/>
            <person name="Deforce D."/>
            <person name="Chang C."/>
            <person name="Karol K.G."/>
            <person name="Hedrich R."/>
            <person name="Ulvskov P."/>
            <person name="Glockner G."/>
            <person name="Delwiche C.F."/>
            <person name="Petrasek J."/>
            <person name="Van de Peer Y."/>
            <person name="Friml J."/>
            <person name="Beilby M."/>
            <person name="Dolan L."/>
            <person name="Kohara Y."/>
            <person name="Sugano S."/>
            <person name="Fujiyama A."/>
            <person name="Delaux P.-M."/>
            <person name="Quint M."/>
            <person name="TheiBen G."/>
            <person name="Hagemann M."/>
            <person name="Harholt J."/>
            <person name="Dunand C."/>
            <person name="Zachgo S."/>
            <person name="Langdale J."/>
            <person name="Maumus F."/>
            <person name="Straeten D.V.D."/>
            <person name="Gould S.B."/>
            <person name="Rensing S.A."/>
        </authorList>
    </citation>
    <scope>NUCLEOTIDE SEQUENCE [LARGE SCALE GENOMIC DNA]</scope>
    <source>
        <strain evidence="3 4">S276</strain>
    </source>
</reference>
<protein>
    <recommendedName>
        <fullName evidence="5">IST1-like protein</fullName>
    </recommendedName>
</protein>
<dbReference type="Gene3D" id="1.20.1260.60">
    <property type="entry name" value="Vacuolar protein sorting-associated protein Ist1"/>
    <property type="match status" value="1"/>
</dbReference>
<dbReference type="Proteomes" id="UP000265515">
    <property type="component" value="Unassembled WGS sequence"/>
</dbReference>
<feature type="region of interest" description="Disordered" evidence="2">
    <location>
        <begin position="206"/>
        <end position="358"/>
    </location>
</feature>
<organism evidence="3 4">
    <name type="scientific">Chara braunii</name>
    <name type="common">Braun's stonewort</name>
    <dbReference type="NCBI Taxonomy" id="69332"/>
    <lineage>
        <taxon>Eukaryota</taxon>
        <taxon>Viridiplantae</taxon>
        <taxon>Streptophyta</taxon>
        <taxon>Charophyceae</taxon>
        <taxon>Charales</taxon>
        <taxon>Characeae</taxon>
        <taxon>Chara</taxon>
    </lineage>
</organism>
<keyword evidence="4" id="KW-1185">Reference proteome</keyword>
<dbReference type="PANTHER" id="PTHR12161:SF5">
    <property type="entry name" value="IST1 HOMOLOG"/>
    <property type="match status" value="1"/>
</dbReference>
<feature type="compositionally biased region" description="Low complexity" evidence="2">
    <location>
        <begin position="258"/>
        <end position="270"/>
    </location>
</feature>
<comment type="caution">
    <text evidence="3">The sequence shown here is derived from an EMBL/GenBank/DDBJ whole genome shotgun (WGS) entry which is preliminary data.</text>
</comment>
<feature type="compositionally biased region" description="Acidic residues" evidence="2">
    <location>
        <begin position="893"/>
        <end position="902"/>
    </location>
</feature>
<evidence type="ECO:0000256" key="1">
    <source>
        <dbReference type="ARBA" id="ARBA00005536"/>
    </source>
</evidence>
<feature type="compositionally biased region" description="Low complexity" evidence="2">
    <location>
        <begin position="738"/>
        <end position="750"/>
    </location>
</feature>
<dbReference type="InterPro" id="IPR005061">
    <property type="entry name" value="Ist1"/>
</dbReference>
<feature type="compositionally biased region" description="Polar residues" evidence="2">
    <location>
        <begin position="406"/>
        <end position="420"/>
    </location>
</feature>
<feature type="compositionally biased region" description="Polar residues" evidence="2">
    <location>
        <begin position="349"/>
        <end position="358"/>
    </location>
</feature>
<dbReference type="AlphaFoldDB" id="A0A388LM83"/>
<feature type="compositionally biased region" description="Polar residues" evidence="2">
    <location>
        <begin position="687"/>
        <end position="699"/>
    </location>
</feature>
<dbReference type="GO" id="GO:0015031">
    <property type="term" value="P:protein transport"/>
    <property type="evidence" value="ECO:0007669"/>
    <property type="project" value="InterPro"/>
</dbReference>
<accession>A0A388LM83</accession>
<dbReference type="OrthoDB" id="29853at2759"/>